<name>A0A6A6TJX9_9PLEO</name>
<feature type="compositionally biased region" description="Basic residues" evidence="1">
    <location>
        <begin position="83"/>
        <end position="100"/>
    </location>
</feature>
<evidence type="ECO:0000313" key="3">
    <source>
        <dbReference type="Proteomes" id="UP000799324"/>
    </source>
</evidence>
<dbReference type="EMBL" id="MU004300">
    <property type="protein sequence ID" value="KAF2660325.1"/>
    <property type="molecule type" value="Genomic_DNA"/>
</dbReference>
<proteinExistence type="predicted"/>
<feature type="compositionally biased region" description="Polar residues" evidence="1">
    <location>
        <begin position="359"/>
        <end position="379"/>
    </location>
</feature>
<organism evidence="2 3">
    <name type="scientific">Lophiostoma macrostomum CBS 122681</name>
    <dbReference type="NCBI Taxonomy" id="1314788"/>
    <lineage>
        <taxon>Eukaryota</taxon>
        <taxon>Fungi</taxon>
        <taxon>Dikarya</taxon>
        <taxon>Ascomycota</taxon>
        <taxon>Pezizomycotina</taxon>
        <taxon>Dothideomycetes</taxon>
        <taxon>Pleosporomycetidae</taxon>
        <taxon>Pleosporales</taxon>
        <taxon>Lophiostomataceae</taxon>
        <taxon>Lophiostoma</taxon>
    </lineage>
</organism>
<protein>
    <submittedName>
        <fullName evidence="2">Uncharacterized protein</fullName>
    </submittedName>
</protein>
<feature type="region of interest" description="Disordered" evidence="1">
    <location>
        <begin position="161"/>
        <end position="181"/>
    </location>
</feature>
<accession>A0A6A6TJX9</accession>
<feature type="compositionally biased region" description="Basic and acidic residues" evidence="1">
    <location>
        <begin position="313"/>
        <end position="326"/>
    </location>
</feature>
<sequence>MSDYGDDYFSDDDAWLYVEDEYTQADDLAEHALPSPPPTAYADEDDIADFDLFDYFNDIEYASDGYDEGNFQPHDSKAATTGQKRKRTGVSAQGRKKQKLGKSANASPTATRKPELPPVVWRAQNERGLKPKMLVDDVKPFAFLKDWRTKLADTPSWALGKSRTATPSSTAAELGNGESMPAPLLADVESLDGDEGAPAIDQDVILAALRNKLGGVGGPLAGMDEQTLLQFAMRMLNGEDDGDDIAGEMADNILGQGEGDDDDEEGDGDGEASAEHLAWLARMRGGEASTSGTPKSPLAKTNGGPPTPPSSEPNHRVRIADGKDVDALNNSTATIPSRKRKADGARTESDSAAPKKQRSFNAPTASSQAKAVPVSTATRGSRGKRPGK</sequence>
<keyword evidence="3" id="KW-1185">Reference proteome</keyword>
<feature type="region of interest" description="Disordered" evidence="1">
    <location>
        <begin position="239"/>
        <end position="388"/>
    </location>
</feature>
<dbReference type="AlphaFoldDB" id="A0A6A6TJX9"/>
<feature type="compositionally biased region" description="Acidic residues" evidence="1">
    <location>
        <begin position="258"/>
        <end position="272"/>
    </location>
</feature>
<dbReference type="Proteomes" id="UP000799324">
    <property type="component" value="Unassembled WGS sequence"/>
</dbReference>
<evidence type="ECO:0000256" key="1">
    <source>
        <dbReference type="SAM" id="MobiDB-lite"/>
    </source>
</evidence>
<gene>
    <name evidence="2" type="ORF">K491DRAFT_621281</name>
</gene>
<feature type="region of interest" description="Disordered" evidence="1">
    <location>
        <begin position="66"/>
        <end position="115"/>
    </location>
</feature>
<reference evidence="2" key="1">
    <citation type="journal article" date="2020" name="Stud. Mycol.">
        <title>101 Dothideomycetes genomes: a test case for predicting lifestyles and emergence of pathogens.</title>
        <authorList>
            <person name="Haridas S."/>
            <person name="Albert R."/>
            <person name="Binder M."/>
            <person name="Bloem J."/>
            <person name="Labutti K."/>
            <person name="Salamov A."/>
            <person name="Andreopoulos B."/>
            <person name="Baker S."/>
            <person name="Barry K."/>
            <person name="Bills G."/>
            <person name="Bluhm B."/>
            <person name="Cannon C."/>
            <person name="Castanera R."/>
            <person name="Culley D."/>
            <person name="Daum C."/>
            <person name="Ezra D."/>
            <person name="Gonzalez J."/>
            <person name="Henrissat B."/>
            <person name="Kuo A."/>
            <person name="Liang C."/>
            <person name="Lipzen A."/>
            <person name="Lutzoni F."/>
            <person name="Magnuson J."/>
            <person name="Mondo S."/>
            <person name="Nolan M."/>
            <person name="Ohm R."/>
            <person name="Pangilinan J."/>
            <person name="Park H.-J."/>
            <person name="Ramirez L."/>
            <person name="Alfaro M."/>
            <person name="Sun H."/>
            <person name="Tritt A."/>
            <person name="Yoshinaga Y."/>
            <person name="Zwiers L.-H."/>
            <person name="Turgeon B."/>
            <person name="Goodwin S."/>
            <person name="Spatafora J."/>
            <person name="Crous P."/>
            <person name="Grigoriev I."/>
        </authorList>
    </citation>
    <scope>NUCLEOTIDE SEQUENCE</scope>
    <source>
        <strain evidence="2">CBS 122681</strain>
    </source>
</reference>
<evidence type="ECO:0000313" key="2">
    <source>
        <dbReference type="EMBL" id="KAF2660325.1"/>
    </source>
</evidence>
<dbReference type="OrthoDB" id="3933088at2759"/>